<feature type="transmembrane region" description="Helical" evidence="2">
    <location>
        <begin position="112"/>
        <end position="132"/>
    </location>
</feature>
<organism evidence="4 5">
    <name type="scientific">Rhodococcoides corynebacterioides</name>
    <dbReference type="NCBI Taxonomy" id="53972"/>
    <lineage>
        <taxon>Bacteria</taxon>
        <taxon>Bacillati</taxon>
        <taxon>Actinomycetota</taxon>
        <taxon>Actinomycetes</taxon>
        <taxon>Mycobacteriales</taxon>
        <taxon>Nocardiaceae</taxon>
        <taxon>Rhodococcoides</taxon>
    </lineage>
</organism>
<accession>A0ABS2KXU9</accession>
<evidence type="ECO:0000259" key="3">
    <source>
        <dbReference type="Pfam" id="PF14219"/>
    </source>
</evidence>
<dbReference type="InterPro" id="IPR025565">
    <property type="entry name" value="DUF4328"/>
</dbReference>
<dbReference type="RefSeq" id="WP_204869491.1">
    <property type="nucleotide sequence ID" value="NZ_JAFBBK010000001.1"/>
</dbReference>
<feature type="domain" description="DUF4328" evidence="3">
    <location>
        <begin position="138"/>
        <end position="290"/>
    </location>
</feature>
<name>A0ABS2KXU9_9NOCA</name>
<feature type="transmembrane region" description="Helical" evidence="2">
    <location>
        <begin position="198"/>
        <end position="215"/>
    </location>
</feature>
<feature type="compositionally biased region" description="Low complexity" evidence="1">
    <location>
        <begin position="313"/>
        <end position="325"/>
    </location>
</feature>
<dbReference type="Pfam" id="PF14219">
    <property type="entry name" value="DUF4328"/>
    <property type="match status" value="1"/>
</dbReference>
<feature type="transmembrane region" description="Helical" evidence="2">
    <location>
        <begin position="235"/>
        <end position="253"/>
    </location>
</feature>
<reference evidence="4 5" key="1">
    <citation type="submission" date="2021-01" db="EMBL/GenBank/DDBJ databases">
        <title>Genomics of switchgrass bacterial isolates.</title>
        <authorList>
            <person name="Shade A."/>
        </authorList>
    </citation>
    <scope>NUCLEOTIDE SEQUENCE [LARGE SCALE GENOMIC DNA]</scope>
    <source>
        <strain evidence="4 5">PvP111</strain>
    </source>
</reference>
<sequence length="337" mass="36710">MTAPRPVAWFQICARCTRRIDVGPSPRQWCPVCHGVLLSPVAVGQSPMAVRRNFRWVASAPGSAPRRRVRRVPTPTPRYDVMPTWGLPIAPRPHPSAPESPTDRLARRSTSLLTATVALFVAAAVAELGRYIVLLVSRDRLMPAAVLALSDAAVWCLSFLSLGVGLVAAVATVARVVRLRRSAYARHGLTDPRRTRTLYLGSLLPIVTLLLPGVFLTELARTSEHRLRLERLVPWWWAAWVGNWLLIAVTVAWRTVDGIQAQANGVILTAITDLVAAGVAALTLTLIRRADGRTVRGDTRTLTRWTVLPTPAAATTPVSDTTPAPEDTAPDQLADVR</sequence>
<evidence type="ECO:0000256" key="2">
    <source>
        <dbReference type="SAM" id="Phobius"/>
    </source>
</evidence>
<keyword evidence="2" id="KW-1133">Transmembrane helix</keyword>
<proteinExistence type="predicted"/>
<evidence type="ECO:0000256" key="1">
    <source>
        <dbReference type="SAM" id="MobiDB-lite"/>
    </source>
</evidence>
<feature type="transmembrane region" description="Helical" evidence="2">
    <location>
        <begin position="265"/>
        <end position="287"/>
    </location>
</feature>
<gene>
    <name evidence="4" type="ORF">JOE42_003491</name>
</gene>
<evidence type="ECO:0000313" key="5">
    <source>
        <dbReference type="Proteomes" id="UP000703038"/>
    </source>
</evidence>
<dbReference type="Proteomes" id="UP000703038">
    <property type="component" value="Unassembled WGS sequence"/>
</dbReference>
<keyword evidence="2" id="KW-0472">Membrane</keyword>
<keyword evidence="5" id="KW-1185">Reference proteome</keyword>
<comment type="caution">
    <text evidence="4">The sequence shown here is derived from an EMBL/GenBank/DDBJ whole genome shotgun (WGS) entry which is preliminary data.</text>
</comment>
<feature type="region of interest" description="Disordered" evidence="1">
    <location>
        <begin position="313"/>
        <end position="337"/>
    </location>
</feature>
<keyword evidence="2" id="KW-0812">Transmembrane</keyword>
<protein>
    <recommendedName>
        <fullName evidence="3">DUF4328 domain-containing protein</fullName>
    </recommendedName>
</protein>
<dbReference type="EMBL" id="JAFBBK010000001">
    <property type="protein sequence ID" value="MBM7416758.1"/>
    <property type="molecule type" value="Genomic_DNA"/>
</dbReference>
<feature type="transmembrane region" description="Helical" evidence="2">
    <location>
        <begin position="152"/>
        <end position="177"/>
    </location>
</feature>
<evidence type="ECO:0000313" key="4">
    <source>
        <dbReference type="EMBL" id="MBM7416758.1"/>
    </source>
</evidence>